<sequence length="154" mass="16583">MPDTQPDRRTLAEGLGIPASRVTDAVLAEIARDPMFLHHLELCRDDPGMLDLLLSQYDDEAGPGNAELLGRAGAALARWAASGFSRTPQAEYRKRLAVCRGCDQLKAPPDRALYRLTGGRDGRTVCGMCGCDVRRKAALATESCPAGRWEASGV</sequence>
<dbReference type="Proteomes" id="UP001500016">
    <property type="component" value="Unassembled WGS sequence"/>
</dbReference>
<gene>
    <name evidence="1" type="ORF">GCM10009801_61850</name>
</gene>
<keyword evidence="2" id="KW-1185">Reference proteome</keyword>
<evidence type="ECO:0000313" key="1">
    <source>
        <dbReference type="EMBL" id="GAA2094101.1"/>
    </source>
</evidence>
<dbReference type="RefSeq" id="WP_344532841.1">
    <property type="nucleotide sequence ID" value="NZ_BAAAPE010000015.1"/>
</dbReference>
<protein>
    <submittedName>
        <fullName evidence="1">Uncharacterized protein</fullName>
    </submittedName>
</protein>
<dbReference type="EMBL" id="BAAAPE010000015">
    <property type="protein sequence ID" value="GAA2094101.1"/>
    <property type="molecule type" value="Genomic_DNA"/>
</dbReference>
<reference evidence="1 2" key="1">
    <citation type="journal article" date="2019" name="Int. J. Syst. Evol. Microbiol.">
        <title>The Global Catalogue of Microorganisms (GCM) 10K type strain sequencing project: providing services to taxonomists for standard genome sequencing and annotation.</title>
        <authorList>
            <consortium name="The Broad Institute Genomics Platform"/>
            <consortium name="The Broad Institute Genome Sequencing Center for Infectious Disease"/>
            <person name="Wu L."/>
            <person name="Ma J."/>
        </authorList>
    </citation>
    <scope>NUCLEOTIDE SEQUENCE [LARGE SCALE GENOMIC DNA]</scope>
    <source>
        <strain evidence="1 2">JCM 15478</strain>
    </source>
</reference>
<accession>A0ABN2WKS2</accession>
<proteinExistence type="predicted"/>
<name>A0ABN2WKS2_9ACTN</name>
<organism evidence="1 2">
    <name type="scientific">Streptomyces albiaxialis</name>
    <dbReference type="NCBI Taxonomy" id="329523"/>
    <lineage>
        <taxon>Bacteria</taxon>
        <taxon>Bacillati</taxon>
        <taxon>Actinomycetota</taxon>
        <taxon>Actinomycetes</taxon>
        <taxon>Kitasatosporales</taxon>
        <taxon>Streptomycetaceae</taxon>
        <taxon>Streptomyces</taxon>
    </lineage>
</organism>
<comment type="caution">
    <text evidence="1">The sequence shown here is derived from an EMBL/GenBank/DDBJ whole genome shotgun (WGS) entry which is preliminary data.</text>
</comment>
<evidence type="ECO:0000313" key="2">
    <source>
        <dbReference type="Proteomes" id="UP001500016"/>
    </source>
</evidence>